<gene>
    <name evidence="1" type="ORF">TcWFU_001771</name>
    <name evidence="2" type="ORF">TcWFU_002911</name>
</gene>
<keyword evidence="3" id="KW-1185">Reference proteome</keyword>
<evidence type="ECO:0000313" key="3">
    <source>
        <dbReference type="Proteomes" id="UP001651158"/>
    </source>
</evidence>
<comment type="caution">
    <text evidence="2">The sequence shown here is derived from an EMBL/GenBank/DDBJ whole genome shotgun (WGS) entry which is preliminary data.</text>
</comment>
<protein>
    <submittedName>
        <fullName evidence="2">Uncharacterized protein</fullName>
    </submittedName>
</protein>
<dbReference type="EMBL" id="JAKROA010000015">
    <property type="protein sequence ID" value="KAL5103865.1"/>
    <property type="molecule type" value="Genomic_DNA"/>
</dbReference>
<name>A0ABR4Q2P9_9CEST</name>
<reference evidence="2" key="2">
    <citation type="submission" date="2024-12" db="EMBL/GenBank/DDBJ databases">
        <authorList>
            <person name="Estrada K."/>
            <person name="Bobes R.J."/>
            <person name="Sanchez-Flores A."/>
            <person name="Laclette J.P."/>
        </authorList>
    </citation>
    <scope>NUCLEOTIDE SEQUENCE</scope>
    <source>
        <strain evidence="2">WFUcys</strain>
        <tissue evidence="2">Peritoneal cavity of infected mice</tissue>
    </source>
</reference>
<organism evidence="2 3">
    <name type="scientific">Taenia crassiceps</name>
    <dbReference type="NCBI Taxonomy" id="6207"/>
    <lineage>
        <taxon>Eukaryota</taxon>
        <taxon>Metazoa</taxon>
        <taxon>Spiralia</taxon>
        <taxon>Lophotrochozoa</taxon>
        <taxon>Platyhelminthes</taxon>
        <taxon>Cestoda</taxon>
        <taxon>Eucestoda</taxon>
        <taxon>Cyclophyllidea</taxon>
        <taxon>Taeniidae</taxon>
        <taxon>Taenia</taxon>
    </lineage>
</organism>
<dbReference type="Proteomes" id="UP001651158">
    <property type="component" value="Unassembled WGS sequence"/>
</dbReference>
<reference evidence="2 3" key="1">
    <citation type="journal article" date="2022" name="Front. Cell. Infect. Microbiol.">
        <title>The Genomes of Two Strains of Taenia crassiceps the Animal Model for the Study of Human Cysticercosis.</title>
        <authorList>
            <person name="Bobes R.J."/>
            <person name="Estrada K."/>
            <person name="Rios-Valencia D.G."/>
            <person name="Calderon-Gallegos A."/>
            <person name="de la Torre P."/>
            <person name="Carrero J.C."/>
            <person name="Sanchez-Flores A."/>
            <person name="Laclette J.P."/>
        </authorList>
    </citation>
    <scope>NUCLEOTIDE SEQUENCE [LARGE SCALE GENOMIC DNA]</scope>
    <source>
        <strain evidence="2">WFUcys</strain>
    </source>
</reference>
<accession>A0ABR4Q2P9</accession>
<proteinExistence type="predicted"/>
<evidence type="ECO:0000313" key="2">
    <source>
        <dbReference type="EMBL" id="KAL5103865.1"/>
    </source>
</evidence>
<evidence type="ECO:0000313" key="1">
    <source>
        <dbReference type="EMBL" id="KAL5103844.1"/>
    </source>
</evidence>
<dbReference type="EMBL" id="JAKROA010000015">
    <property type="protein sequence ID" value="KAL5103844.1"/>
    <property type="molecule type" value="Genomic_DNA"/>
</dbReference>
<sequence>MLADVTAMTTHQWFSSRCYRGRRFAHAADLSRGALMHKAKNAHIGVVAEEPVIGAMIASNLMRGRAISLYRTMQMDFAYPCNIPLSDWKSIKDVHFWLGIARPRHCSEQVTATTGSAVNSCSAPAAHGMNASCPLFSQPGYSGHGPVAAVPRTYPP</sequence>